<keyword evidence="5" id="KW-0720">Serine protease</keyword>
<evidence type="ECO:0000256" key="6">
    <source>
        <dbReference type="ARBA" id="ARBA00023136"/>
    </source>
</evidence>
<dbReference type="PANTHER" id="PTHR33209">
    <property type="entry name" value="PROTEASE 4"/>
    <property type="match status" value="1"/>
</dbReference>
<organism evidence="9 10">
    <name type="scientific">Pedobacter alpinus</name>
    <dbReference type="NCBI Taxonomy" id="1590643"/>
    <lineage>
        <taxon>Bacteria</taxon>
        <taxon>Pseudomonadati</taxon>
        <taxon>Bacteroidota</taxon>
        <taxon>Sphingobacteriia</taxon>
        <taxon>Sphingobacteriales</taxon>
        <taxon>Sphingobacteriaceae</taxon>
        <taxon>Pedobacter</taxon>
    </lineage>
</organism>
<evidence type="ECO:0000313" key="10">
    <source>
        <dbReference type="Proteomes" id="UP001597546"/>
    </source>
</evidence>
<evidence type="ECO:0000256" key="5">
    <source>
        <dbReference type="ARBA" id="ARBA00022825"/>
    </source>
</evidence>
<protein>
    <submittedName>
        <fullName evidence="9">Signal peptide peptidase SppA</fullName>
        <ecNumber evidence="9">3.4.21.-</ecNumber>
    </submittedName>
</protein>
<dbReference type="NCBIfam" id="TIGR00706">
    <property type="entry name" value="SppA_dom"/>
    <property type="match status" value="1"/>
</dbReference>
<gene>
    <name evidence="9" type="primary">sppA</name>
    <name evidence="9" type="ORF">ACFSSE_13665</name>
</gene>
<feature type="transmembrane region" description="Helical" evidence="7">
    <location>
        <begin position="7"/>
        <end position="34"/>
    </location>
</feature>
<keyword evidence="7" id="KW-1133">Transmembrane helix</keyword>
<dbReference type="InterPro" id="IPR047217">
    <property type="entry name" value="S49_SppA_67K_type_N"/>
</dbReference>
<dbReference type="InterPro" id="IPR004635">
    <property type="entry name" value="Pept_S49_SppA"/>
</dbReference>
<keyword evidence="10" id="KW-1185">Reference proteome</keyword>
<dbReference type="GO" id="GO:0016787">
    <property type="term" value="F:hydrolase activity"/>
    <property type="evidence" value="ECO:0007669"/>
    <property type="project" value="UniProtKB-KW"/>
</dbReference>
<keyword evidence="4 9" id="KW-0378">Hydrolase</keyword>
<dbReference type="InterPro" id="IPR029045">
    <property type="entry name" value="ClpP/crotonase-like_dom_sf"/>
</dbReference>
<dbReference type="SUPFAM" id="SSF52096">
    <property type="entry name" value="ClpP/crotonase"/>
    <property type="match status" value="2"/>
</dbReference>
<evidence type="ECO:0000256" key="1">
    <source>
        <dbReference type="ARBA" id="ARBA00004370"/>
    </source>
</evidence>
<dbReference type="RefSeq" id="WP_379047071.1">
    <property type="nucleotide sequence ID" value="NZ_JBHSKW010000063.1"/>
</dbReference>
<name>A0ABW5TUH1_9SPHI</name>
<dbReference type="EMBL" id="JBHULV010000047">
    <property type="protein sequence ID" value="MFD2732751.1"/>
    <property type="molecule type" value="Genomic_DNA"/>
</dbReference>
<dbReference type="CDD" id="cd07023">
    <property type="entry name" value="S49_Sppa_N_C"/>
    <property type="match status" value="1"/>
</dbReference>
<dbReference type="EC" id="3.4.21.-" evidence="9"/>
<reference evidence="10" key="1">
    <citation type="journal article" date="2019" name="Int. J. Syst. Evol. Microbiol.">
        <title>The Global Catalogue of Microorganisms (GCM) 10K type strain sequencing project: providing services to taxonomists for standard genome sequencing and annotation.</title>
        <authorList>
            <consortium name="The Broad Institute Genomics Platform"/>
            <consortium name="The Broad Institute Genome Sequencing Center for Infectious Disease"/>
            <person name="Wu L."/>
            <person name="Ma J."/>
        </authorList>
    </citation>
    <scope>NUCLEOTIDE SEQUENCE [LARGE SCALE GENOMIC DNA]</scope>
    <source>
        <strain evidence="10">KCTC 42456</strain>
    </source>
</reference>
<dbReference type="NCBIfam" id="TIGR00705">
    <property type="entry name" value="SppA_67K"/>
    <property type="match status" value="1"/>
</dbReference>
<evidence type="ECO:0000256" key="4">
    <source>
        <dbReference type="ARBA" id="ARBA00022801"/>
    </source>
</evidence>
<evidence type="ECO:0000256" key="3">
    <source>
        <dbReference type="ARBA" id="ARBA00022670"/>
    </source>
</evidence>
<feature type="domain" description="Peptidase S49" evidence="8">
    <location>
        <begin position="371"/>
        <end position="522"/>
    </location>
</feature>
<dbReference type="Gene3D" id="3.90.226.10">
    <property type="entry name" value="2-enoyl-CoA Hydratase, Chain A, domain 1"/>
    <property type="match status" value="3"/>
</dbReference>
<proteinExistence type="inferred from homology"/>
<dbReference type="CDD" id="cd07018">
    <property type="entry name" value="S49_SppA_67K_type"/>
    <property type="match status" value="1"/>
</dbReference>
<evidence type="ECO:0000259" key="8">
    <source>
        <dbReference type="Pfam" id="PF01343"/>
    </source>
</evidence>
<dbReference type="InterPro" id="IPR047272">
    <property type="entry name" value="S49_SppA_C"/>
</dbReference>
<dbReference type="Proteomes" id="UP001597546">
    <property type="component" value="Unassembled WGS sequence"/>
</dbReference>
<dbReference type="InterPro" id="IPR002142">
    <property type="entry name" value="Peptidase_S49"/>
</dbReference>
<dbReference type="InterPro" id="IPR004634">
    <property type="entry name" value="Pept_S49_pIV"/>
</dbReference>
<dbReference type="PANTHER" id="PTHR33209:SF1">
    <property type="entry name" value="PEPTIDASE S49 DOMAIN-CONTAINING PROTEIN"/>
    <property type="match status" value="1"/>
</dbReference>
<dbReference type="Pfam" id="PF01343">
    <property type="entry name" value="Peptidase_S49"/>
    <property type="match status" value="2"/>
</dbReference>
<accession>A0ABW5TUH1</accession>
<dbReference type="PIRSF" id="PIRSF001217">
    <property type="entry name" value="Protease_4_SppA"/>
    <property type="match status" value="1"/>
</dbReference>
<comment type="subcellular location">
    <subcellularLocation>
        <location evidence="1">Membrane</location>
    </subcellularLocation>
</comment>
<feature type="domain" description="Peptidase S49" evidence="8">
    <location>
        <begin position="125"/>
        <end position="278"/>
    </location>
</feature>
<comment type="caution">
    <text evidence="9">The sequence shown here is derived from an EMBL/GenBank/DDBJ whole genome shotgun (WGS) entry which is preliminary data.</text>
</comment>
<keyword evidence="6 7" id="KW-0472">Membrane</keyword>
<keyword evidence="3" id="KW-0645">Protease</keyword>
<comment type="similarity">
    <text evidence="2">Belongs to the peptidase S49 family.</text>
</comment>
<keyword evidence="7" id="KW-0812">Transmembrane</keyword>
<evidence type="ECO:0000256" key="2">
    <source>
        <dbReference type="ARBA" id="ARBA00008683"/>
    </source>
</evidence>
<sequence>MKQFFKFVFASMVGIILSTIVLFLIFIALITAVISSSKENVEIKENTILHVNLNVPITERSASSPLDDLDFGPFKGEKVLGLNDILKSIKSAKDDDNIKGIYLDVSYMMTGFASIEEIRNALLDFKKSGKFIIAYSEVYTQGAYYLASVANKVYLNPQGILELKGFSSEIMFFKGALDKLDIEAQIIKVGTFKSAVEPFILDKMSEANKLQTTALLGSLYNHFTTKISESRKIPQDSLKAIADGLKSRSPEDALRYKLVDGLKYKDEILDELKTKTGVEKAKNLATVSITEYAKTIKNTSTASERIAVIYANGDINSGEGDENTIGSEGISKALRKARLDEKVKAVVLRVNSPGGSALASDVIWREVLLTKKAKPLIVSMGDYAASGGYYIACAADEIYAEPNTITGSIGVFAIIPNMKGFFNNKLGITFDGVKTGQFADLGDVSRPLNDAEKMILQREVNRTYVDFTKRVADGRKIPQSYVDSIGQGRVWTGEQAVKLKLVDKLGHLNDAIAAAAKKAKLKEYKIVNYPEIKDGLMGLLDDSEEKLKTYIVKQELGNTYPYYKQIKEVATMKGLQAKLPYEITIR</sequence>
<evidence type="ECO:0000256" key="7">
    <source>
        <dbReference type="SAM" id="Phobius"/>
    </source>
</evidence>
<evidence type="ECO:0000313" key="9">
    <source>
        <dbReference type="EMBL" id="MFD2732751.1"/>
    </source>
</evidence>